<dbReference type="InterPro" id="IPR011335">
    <property type="entry name" value="Restrct_endonuc-II-like"/>
</dbReference>
<gene>
    <name evidence="11" type="ORF">GH741_01365</name>
</gene>
<keyword evidence="9" id="KW-0234">DNA repair</keyword>
<protein>
    <recommendedName>
        <fullName evidence="10">PD-(D/E)XK endonuclease-like domain-containing protein</fullName>
    </recommendedName>
</protein>
<feature type="domain" description="PD-(D/E)XK endonuclease-like" evidence="10">
    <location>
        <begin position="694"/>
        <end position="966"/>
    </location>
</feature>
<keyword evidence="6" id="KW-0269">Exonuclease</keyword>
<dbReference type="InterPro" id="IPR011604">
    <property type="entry name" value="PDDEXK-like_dom_sf"/>
</dbReference>
<dbReference type="GO" id="GO:0004386">
    <property type="term" value="F:helicase activity"/>
    <property type="evidence" value="ECO:0007669"/>
    <property type="project" value="UniProtKB-KW"/>
</dbReference>
<dbReference type="SUPFAM" id="SSF52980">
    <property type="entry name" value="Restriction endonuclease-like"/>
    <property type="match status" value="1"/>
</dbReference>
<evidence type="ECO:0000256" key="7">
    <source>
        <dbReference type="ARBA" id="ARBA00022840"/>
    </source>
</evidence>
<evidence type="ECO:0000313" key="11">
    <source>
        <dbReference type="EMBL" id="MRH41320.1"/>
    </source>
</evidence>
<dbReference type="GO" id="GO:0006310">
    <property type="term" value="P:DNA recombination"/>
    <property type="evidence" value="ECO:0007669"/>
    <property type="project" value="TreeGrafter"/>
</dbReference>
<evidence type="ECO:0000256" key="9">
    <source>
        <dbReference type="ARBA" id="ARBA00023204"/>
    </source>
</evidence>
<dbReference type="OrthoDB" id="9758506at2"/>
<dbReference type="GO" id="GO:0005524">
    <property type="term" value="F:ATP binding"/>
    <property type="evidence" value="ECO:0007669"/>
    <property type="project" value="UniProtKB-KW"/>
</dbReference>
<dbReference type="PANTHER" id="PTHR30591:SF1">
    <property type="entry name" value="RECBCD ENZYME SUBUNIT RECC"/>
    <property type="match status" value="1"/>
</dbReference>
<evidence type="ECO:0000259" key="10">
    <source>
        <dbReference type="Pfam" id="PF12705"/>
    </source>
</evidence>
<reference evidence="11" key="1">
    <citation type="submission" date="2019-11" db="EMBL/GenBank/DDBJ databases">
        <authorList>
            <person name="Li J."/>
        </authorList>
    </citation>
    <scope>NUCLEOTIDE SEQUENCE</scope>
    <source>
        <strain evidence="11">B6B</strain>
    </source>
</reference>
<keyword evidence="3" id="KW-0227">DNA damage</keyword>
<evidence type="ECO:0000256" key="3">
    <source>
        <dbReference type="ARBA" id="ARBA00022763"/>
    </source>
</evidence>
<evidence type="ECO:0000256" key="5">
    <source>
        <dbReference type="ARBA" id="ARBA00022806"/>
    </source>
</evidence>
<comment type="caution">
    <text evidence="11">The sequence shown here is derived from an EMBL/GenBank/DDBJ whole genome shotgun (WGS) entry which is preliminary data.</text>
</comment>
<dbReference type="Pfam" id="PF12705">
    <property type="entry name" value="PDDEXK_1"/>
    <property type="match status" value="1"/>
</dbReference>
<evidence type="ECO:0000256" key="4">
    <source>
        <dbReference type="ARBA" id="ARBA00022801"/>
    </source>
</evidence>
<dbReference type="GO" id="GO:0006281">
    <property type="term" value="P:DNA repair"/>
    <property type="evidence" value="ECO:0007669"/>
    <property type="project" value="UniProtKB-KW"/>
</dbReference>
<keyword evidence="2" id="KW-0547">Nucleotide-binding</keyword>
<dbReference type="PANTHER" id="PTHR30591">
    <property type="entry name" value="RECBCD ENZYME SUBUNIT RECC"/>
    <property type="match status" value="1"/>
</dbReference>
<dbReference type="SUPFAM" id="SSF52540">
    <property type="entry name" value="P-loop containing nucleoside triphosphate hydrolases"/>
    <property type="match status" value="1"/>
</dbReference>
<dbReference type="InterPro" id="IPR027417">
    <property type="entry name" value="P-loop_NTPase"/>
</dbReference>
<dbReference type="AlphaFoldDB" id="A0A6A8D7S6"/>
<keyword evidence="8" id="KW-0238">DNA-binding</keyword>
<keyword evidence="4" id="KW-0378">Hydrolase</keyword>
<keyword evidence="7" id="KW-0067">ATP-binding</keyword>
<dbReference type="GO" id="GO:0003677">
    <property type="term" value="F:DNA binding"/>
    <property type="evidence" value="ECO:0007669"/>
    <property type="project" value="UniProtKB-KW"/>
</dbReference>
<dbReference type="Gene3D" id="3.40.50.300">
    <property type="entry name" value="P-loop containing nucleotide triphosphate hydrolases"/>
    <property type="match status" value="1"/>
</dbReference>
<proteinExistence type="predicted"/>
<sequence>MKALIEQLDDICYQHRFQEKVLLVDSHPLGDQIAQAYINAGHQAINLKIKTVRDLANEMVELKHDQEYQILDNAVGVHFIYNILKQLSDTNQLSYFKAIEVTPSFSNNIYQTITHLRQAGYFSENIKSEAFISSEKAHDLAQIMTKYQAILSTYKLLDQATVLEKATDLSQQNSGAIFILQSNLSLTQLEHEFLERLLPGTIFKLTLPRLFGIPTPEHEDLRSIGWSTPTLFSYLYQLENKTENPDLSLFTAKTEEIELKHIFEQIKQSNSYLDKSVIYYTKSEPYVTTTFQLSQKYQIPVTYGDGVSILFSRPGKLVSGLIRWMKGQYSVPIFIELLNEGLIELPEGSVSKTKISKLLRDAQVGWNQSRYLSQLKLVTNKFEQRIAESTNDNKQTGYYQQQFNDATWLHQWFFKLFKQLPAVEGKMNYHELLKGISHMLTNHCKTVSALDESAHTAMIEQIDLILPYADEQLNIFDAFEKVSDLLLSLRVNQSGPKAGHLHLCSYKKGVYSNRHRVFIVGLDNRSFPGTPSEDPLLLDEERSKLSGYLPILQEAGKKNLYMMLQVLAHTSGPVSISYCSFDINDNRTVSPSHLFLQGYRMATNNPNSEFKDLKQLTVPLTPTDTFEEKDYWNRILEQDASQRLSQELIQSYPNLIHGQIAEQARKEAVFTSFDGQVTIDTSEYDPRQNKERRMTAGKLEKLATCPYAYFLEEVLQLKPIDEMTYDPYTWMDPATRGSLLHSVFEFFYKGLNGEKPSYSIHKDTIINVAKEKIEEQKEIQPPPSQRVFEREVEDIYKCCHIFLKEEEEYGQDYDAQQFEYAFGIKGNTPAIITLPSNQTIHVSGKIDRVDRSTAGHLHIIDYKTGSTYNYHEAEPFKGGRQLQHFIYALAIEQHLQLESGSVMESSYFFPSSKGLGERYVRKQDEQMRINGQDMLEKLVDVIKHGHFTMTDDVNDCKFCDFKTVCRREFYPEDTLGTKQLDQQAEGVRKFKGVRAYE</sequence>
<evidence type="ECO:0000256" key="2">
    <source>
        <dbReference type="ARBA" id="ARBA00022741"/>
    </source>
</evidence>
<organism evidence="11 12">
    <name type="scientific">Aquibacillus halophilus</name>
    <dbReference type="NCBI Taxonomy" id="930132"/>
    <lineage>
        <taxon>Bacteria</taxon>
        <taxon>Bacillati</taxon>
        <taxon>Bacillota</taxon>
        <taxon>Bacilli</taxon>
        <taxon>Bacillales</taxon>
        <taxon>Bacillaceae</taxon>
        <taxon>Aquibacillus</taxon>
    </lineage>
</organism>
<accession>A0A6A8D7S6</accession>
<evidence type="ECO:0000256" key="6">
    <source>
        <dbReference type="ARBA" id="ARBA00022839"/>
    </source>
</evidence>
<dbReference type="EMBL" id="WJNG01000002">
    <property type="protein sequence ID" value="MRH41320.1"/>
    <property type="molecule type" value="Genomic_DNA"/>
</dbReference>
<dbReference type="InterPro" id="IPR038726">
    <property type="entry name" value="PDDEXK_AddAB-type"/>
</dbReference>
<dbReference type="Gene3D" id="3.90.320.10">
    <property type="match status" value="1"/>
</dbReference>
<keyword evidence="1" id="KW-0540">Nuclease</keyword>
<evidence type="ECO:0000256" key="1">
    <source>
        <dbReference type="ARBA" id="ARBA00022722"/>
    </source>
</evidence>
<keyword evidence="5" id="KW-0347">Helicase</keyword>
<evidence type="ECO:0000256" key="8">
    <source>
        <dbReference type="ARBA" id="ARBA00023125"/>
    </source>
</evidence>
<name>A0A6A8D7S6_9BACI</name>
<dbReference type="GO" id="GO:0004527">
    <property type="term" value="F:exonuclease activity"/>
    <property type="evidence" value="ECO:0007669"/>
    <property type="project" value="UniProtKB-KW"/>
</dbReference>
<dbReference type="Proteomes" id="UP000799092">
    <property type="component" value="Unassembled WGS sequence"/>
</dbReference>
<dbReference type="RefSeq" id="WP_153734994.1">
    <property type="nucleotide sequence ID" value="NZ_WJNG01000002.1"/>
</dbReference>
<evidence type="ECO:0000313" key="12">
    <source>
        <dbReference type="Proteomes" id="UP000799092"/>
    </source>
</evidence>
<keyword evidence="12" id="KW-1185">Reference proteome</keyword>